<protein>
    <submittedName>
        <fullName evidence="1">Uncharacterized protein</fullName>
    </submittedName>
</protein>
<dbReference type="EMBL" id="CM056741">
    <property type="protein sequence ID" value="KAJ8684410.1"/>
    <property type="molecule type" value="Genomic_DNA"/>
</dbReference>
<proteinExistence type="predicted"/>
<dbReference type="Proteomes" id="UP001239111">
    <property type="component" value="Chromosome 1"/>
</dbReference>
<keyword evidence="2" id="KW-1185">Reference proteome</keyword>
<evidence type="ECO:0000313" key="1">
    <source>
        <dbReference type="EMBL" id="KAJ8684410.1"/>
    </source>
</evidence>
<organism evidence="1 2">
    <name type="scientific">Eretmocerus hayati</name>
    <dbReference type="NCBI Taxonomy" id="131215"/>
    <lineage>
        <taxon>Eukaryota</taxon>
        <taxon>Metazoa</taxon>
        <taxon>Ecdysozoa</taxon>
        <taxon>Arthropoda</taxon>
        <taxon>Hexapoda</taxon>
        <taxon>Insecta</taxon>
        <taxon>Pterygota</taxon>
        <taxon>Neoptera</taxon>
        <taxon>Endopterygota</taxon>
        <taxon>Hymenoptera</taxon>
        <taxon>Apocrita</taxon>
        <taxon>Proctotrupomorpha</taxon>
        <taxon>Chalcidoidea</taxon>
        <taxon>Aphelinidae</taxon>
        <taxon>Aphelininae</taxon>
        <taxon>Eretmocerus</taxon>
    </lineage>
</organism>
<name>A0ACC2PLW8_9HYME</name>
<reference evidence="1" key="1">
    <citation type="submission" date="2023-04" db="EMBL/GenBank/DDBJ databases">
        <title>A chromosome-level genome assembly of the parasitoid wasp Eretmocerus hayati.</title>
        <authorList>
            <person name="Zhong Y."/>
            <person name="Liu S."/>
            <person name="Liu Y."/>
        </authorList>
    </citation>
    <scope>NUCLEOTIDE SEQUENCE</scope>
    <source>
        <strain evidence="1">ZJU_SS_LIU_2023</strain>
    </source>
</reference>
<gene>
    <name evidence="1" type="ORF">QAD02_020202</name>
</gene>
<sequence length="333" mass="39352">MPPNSGDVVSATRDENDILKPTHLPESKKEQKKGWFFLRKDIRWQTTIVLAMVHMVAFYGALTFPYIERYKTILWSYFVAMWAMFGINGGVHRYWCHRSYKAKLPMKIVLAYCYLLAGQVPFRKWVQYHRLHHRYMETDADPHNSKRGFFFSHIGWLMVQRTPEANEKIKTIDLSDMEADPVVKFADKYYFQLSFLTQVVSVLIPVYLWNEEWYYAVLSQFIRYAYTLNAMFSINSIAHSWGYKPYDKNIAPVENRFASYVSFGEGWHNYHHTFPWDYRTPEIGGPRFDVVAWLITAFEKIGWAYDLKRPSPKIVEMAMNRKGDGTFLKTAMS</sequence>
<comment type="caution">
    <text evidence="1">The sequence shown here is derived from an EMBL/GenBank/DDBJ whole genome shotgun (WGS) entry which is preliminary data.</text>
</comment>
<evidence type="ECO:0000313" key="2">
    <source>
        <dbReference type="Proteomes" id="UP001239111"/>
    </source>
</evidence>
<accession>A0ACC2PLW8</accession>